<evidence type="ECO:0000313" key="2">
    <source>
        <dbReference type="EMBL" id="MDR6434369.1"/>
    </source>
</evidence>
<name>A0ABU1ME82_9HYPH</name>
<sequence length="69" mass="7810">MTVYWLPEAIIDRQEIFDYVSTRNPASAIGLDNRFEKAAKDLEFFPDMGAPGIMRYSGALSPRELSARL</sequence>
<accession>A0ABU1ME82</accession>
<dbReference type="InterPro" id="IPR035093">
    <property type="entry name" value="RelE/ParE_toxin_dom_sf"/>
</dbReference>
<comment type="caution">
    <text evidence="2">The sequence shown here is derived from an EMBL/GenBank/DDBJ whole genome shotgun (WGS) entry which is preliminary data.</text>
</comment>
<proteinExistence type="predicted"/>
<dbReference type="Pfam" id="PF05016">
    <property type="entry name" value="ParE_toxin"/>
    <property type="match status" value="1"/>
</dbReference>
<evidence type="ECO:0000256" key="1">
    <source>
        <dbReference type="ARBA" id="ARBA00022649"/>
    </source>
</evidence>
<dbReference type="RefSeq" id="WP_404989688.1">
    <property type="nucleotide sequence ID" value="NZ_JAVDQT010000010.1"/>
</dbReference>
<evidence type="ECO:0000313" key="3">
    <source>
        <dbReference type="Proteomes" id="UP001184614"/>
    </source>
</evidence>
<keyword evidence="1" id="KW-1277">Toxin-antitoxin system</keyword>
<dbReference type="Proteomes" id="UP001184614">
    <property type="component" value="Unassembled WGS sequence"/>
</dbReference>
<gene>
    <name evidence="2" type="ORF">J2782_004120</name>
</gene>
<dbReference type="InterPro" id="IPR007712">
    <property type="entry name" value="RelE/ParE_toxin"/>
</dbReference>
<dbReference type="Gene3D" id="3.30.2310.20">
    <property type="entry name" value="RelE-like"/>
    <property type="match status" value="1"/>
</dbReference>
<protein>
    <submittedName>
        <fullName evidence="2">Plasmid stabilization system protein ParE</fullName>
    </submittedName>
</protein>
<keyword evidence="3" id="KW-1185">Reference proteome</keyword>
<dbReference type="EMBL" id="JAVDQT010000010">
    <property type="protein sequence ID" value="MDR6434369.1"/>
    <property type="molecule type" value="Genomic_DNA"/>
</dbReference>
<organism evidence="2 3">
    <name type="scientific">Brucella pseudogrignonensis</name>
    <dbReference type="NCBI Taxonomy" id="419475"/>
    <lineage>
        <taxon>Bacteria</taxon>
        <taxon>Pseudomonadati</taxon>
        <taxon>Pseudomonadota</taxon>
        <taxon>Alphaproteobacteria</taxon>
        <taxon>Hyphomicrobiales</taxon>
        <taxon>Brucellaceae</taxon>
        <taxon>Brucella/Ochrobactrum group</taxon>
        <taxon>Brucella</taxon>
    </lineage>
</organism>
<reference evidence="2 3" key="1">
    <citation type="submission" date="2023-07" db="EMBL/GenBank/DDBJ databases">
        <title>Sorghum-associated microbial communities from plants grown in Nebraska, USA.</title>
        <authorList>
            <person name="Schachtman D."/>
        </authorList>
    </citation>
    <scope>NUCLEOTIDE SEQUENCE [LARGE SCALE GENOMIC DNA]</scope>
    <source>
        <strain evidence="2 3">DS1730</strain>
    </source>
</reference>